<reference evidence="2" key="1">
    <citation type="submission" date="2022-11" db="UniProtKB">
        <authorList>
            <consortium name="WormBaseParasite"/>
        </authorList>
    </citation>
    <scope>IDENTIFICATION</scope>
</reference>
<sequence>MSSHSRNSINRGEEILKETLEKFGYNLESDTSDYNFPTKAISFDYIKELSLKHLMIVENQDEALKYARSMSNNNFKTRIVNSAINDKIDVNVYEIELQSGGIDTILFIIPYMIRHPITGFLTNISRILFQKTPSSPVSTILASKAANAHLLLLCLKNANEKIDEVYRAVKDVMEKPPNGNVKDVILQAIPSPIDPFNFKYYGLGNTSDENNLQFNQLVLCLDRFKNRKPQVLMITEKPSMMISIAEALCKPKPQKLFSDSGNAYIETFNFVNVSTFGSEANFTVMSSEIFNHGSDTSSKYNSSEDAKNVFTEIFHKAQIDMDRVICLNTSEYQRNTVQNENKSFDESMMKFIQLPDGKDINNFTVQTSVSFNKNDRRCTADELKFIYFLQSSSFEMANGKQKKILFIVETQKHAQMLAVDLCCHDDKFECEMFGRKVNATMVSTNGHIYTFDFDSKVPSYATGALFNATVIEKVQKGHENLPPKFADIAKGMDYVVLWLDGDYEGEAICFEALECVKSSFPPNANVFFRAKFSSPTEAVKAMKNLVQPDIMQCLAMQCKHDLDLRAGFAFSRLQTQVLQRLLSKYNIKSLPFGPCQTSCLKMCVDQYRLREEYLKNPKYCLKFTVFTGDETIECTSEQFESIEEATKVFEKLKNQKSCKFMKRITSKKIVDKSPCGLNSLKLLKFRSRFYNISTSDTAKIAQRRYVDGEVTYPRTESTKYSEDLDICDLYEKLFKEKLNISKKELDAILKKG</sequence>
<proteinExistence type="predicted"/>
<accession>A0AC34F243</accession>
<evidence type="ECO:0000313" key="1">
    <source>
        <dbReference type="Proteomes" id="UP000887579"/>
    </source>
</evidence>
<organism evidence="1 2">
    <name type="scientific">Panagrolaimus sp. ES5</name>
    <dbReference type="NCBI Taxonomy" id="591445"/>
    <lineage>
        <taxon>Eukaryota</taxon>
        <taxon>Metazoa</taxon>
        <taxon>Ecdysozoa</taxon>
        <taxon>Nematoda</taxon>
        <taxon>Chromadorea</taxon>
        <taxon>Rhabditida</taxon>
        <taxon>Tylenchina</taxon>
        <taxon>Panagrolaimomorpha</taxon>
        <taxon>Panagrolaimoidea</taxon>
        <taxon>Panagrolaimidae</taxon>
        <taxon>Panagrolaimus</taxon>
    </lineage>
</organism>
<name>A0AC34F243_9BILA</name>
<protein>
    <submittedName>
        <fullName evidence="2">DNA topoisomerase</fullName>
    </submittedName>
</protein>
<evidence type="ECO:0000313" key="2">
    <source>
        <dbReference type="WBParaSite" id="ES5_v2.g10997.t1"/>
    </source>
</evidence>
<dbReference type="Proteomes" id="UP000887579">
    <property type="component" value="Unplaced"/>
</dbReference>
<dbReference type="WBParaSite" id="ES5_v2.g10997.t1">
    <property type="protein sequence ID" value="ES5_v2.g10997.t1"/>
    <property type="gene ID" value="ES5_v2.g10997"/>
</dbReference>